<keyword evidence="1" id="KW-0472">Membrane</keyword>
<keyword evidence="1" id="KW-0812">Transmembrane</keyword>
<organism evidence="2 3">
    <name type="scientific">Novosphingobium lindaniclasticum LE124</name>
    <dbReference type="NCBI Taxonomy" id="1096930"/>
    <lineage>
        <taxon>Bacteria</taxon>
        <taxon>Pseudomonadati</taxon>
        <taxon>Pseudomonadota</taxon>
        <taxon>Alphaproteobacteria</taxon>
        <taxon>Sphingomonadales</taxon>
        <taxon>Sphingomonadaceae</taxon>
        <taxon>Novosphingobium</taxon>
    </lineage>
</organism>
<protein>
    <submittedName>
        <fullName evidence="2">Uncharacterized protein</fullName>
    </submittedName>
</protein>
<dbReference type="EMBL" id="ATHL01000012">
    <property type="protein sequence ID" value="EQB19495.1"/>
    <property type="molecule type" value="Genomic_DNA"/>
</dbReference>
<feature type="transmembrane region" description="Helical" evidence="1">
    <location>
        <begin position="27"/>
        <end position="44"/>
    </location>
</feature>
<evidence type="ECO:0000313" key="2">
    <source>
        <dbReference type="EMBL" id="EQB19495.1"/>
    </source>
</evidence>
<accession>T0J5Q9</accession>
<dbReference type="RefSeq" id="WP_021232274.1">
    <property type="nucleotide sequence ID" value="NZ_ATHL01000012.1"/>
</dbReference>
<evidence type="ECO:0000256" key="1">
    <source>
        <dbReference type="SAM" id="Phobius"/>
    </source>
</evidence>
<proteinExistence type="predicted"/>
<name>T0J5Q9_9SPHN</name>
<keyword evidence="3" id="KW-1185">Reference proteome</keyword>
<dbReference type="Proteomes" id="UP000015527">
    <property type="component" value="Unassembled WGS sequence"/>
</dbReference>
<gene>
    <name evidence="2" type="ORF">L284_01415</name>
</gene>
<comment type="caution">
    <text evidence="2">The sequence shown here is derived from an EMBL/GenBank/DDBJ whole genome shotgun (WGS) entry which is preliminary data.</text>
</comment>
<reference evidence="2 3" key="1">
    <citation type="journal article" date="2013" name="Genome Announc.">
        <title>Genome Sequence of Novosphingobium lindaniclasticum LE124T, Isolated from a Hexachlorocyclohexane Dumpsite.</title>
        <authorList>
            <person name="Saxena A."/>
            <person name="Nayyar N."/>
            <person name="Sangwan N."/>
            <person name="Kumari R."/>
            <person name="Khurana J.P."/>
            <person name="Lal R."/>
        </authorList>
    </citation>
    <scope>NUCLEOTIDE SEQUENCE [LARGE SCALE GENOMIC DNA]</scope>
    <source>
        <strain evidence="2 3">LE124</strain>
    </source>
</reference>
<dbReference type="AlphaFoldDB" id="T0J5Q9"/>
<evidence type="ECO:0000313" key="3">
    <source>
        <dbReference type="Proteomes" id="UP000015527"/>
    </source>
</evidence>
<keyword evidence="1" id="KW-1133">Transmembrane helix</keyword>
<dbReference type="PATRIC" id="fig|1096930.3.peg.277"/>
<feature type="transmembrane region" description="Helical" evidence="1">
    <location>
        <begin position="64"/>
        <end position="88"/>
    </location>
</feature>
<sequence>MSAAFHPRLGPVLERLRTGQRWWPAEIGARLLALVLLAGFWRLALVEHARAITPRVHPATLPDLLLCAALVALLLCALLLGIAGPGLLRRVDLQALWEGRCSARGDFTSRQR</sequence>